<dbReference type="AlphaFoldDB" id="A0A6D2JDZ6"/>
<dbReference type="EMBL" id="CACVBM020001185">
    <property type="protein sequence ID" value="CAA7037990.1"/>
    <property type="molecule type" value="Genomic_DNA"/>
</dbReference>
<evidence type="ECO:0000256" key="13">
    <source>
        <dbReference type="ARBA" id="ARBA00022840"/>
    </source>
</evidence>
<comment type="similarity">
    <text evidence="3">Belongs to the DNA2/NAM7 helicase family.</text>
</comment>
<keyword evidence="19" id="KW-0511">Multifunctional enzyme</keyword>
<keyword evidence="17" id="KW-0234">DNA repair</keyword>
<dbReference type="GO" id="GO:0004518">
    <property type="term" value="F:nuclease activity"/>
    <property type="evidence" value="ECO:0007669"/>
    <property type="project" value="UniProtKB-KW"/>
</dbReference>
<comment type="subcellular location">
    <subcellularLocation>
        <location evidence="2">Nucleus</location>
    </subcellularLocation>
</comment>
<dbReference type="GO" id="GO:0006260">
    <property type="term" value="P:DNA replication"/>
    <property type="evidence" value="ECO:0007669"/>
    <property type="project" value="UniProtKB-KW"/>
</dbReference>
<keyword evidence="6" id="KW-0235">DNA replication</keyword>
<evidence type="ECO:0000259" key="21">
    <source>
        <dbReference type="Pfam" id="PF01930"/>
    </source>
</evidence>
<evidence type="ECO:0000256" key="17">
    <source>
        <dbReference type="ARBA" id="ARBA00023204"/>
    </source>
</evidence>
<keyword evidence="7" id="KW-0540">Nuclease</keyword>
<dbReference type="Gene3D" id="3.90.320.10">
    <property type="match status" value="1"/>
</dbReference>
<dbReference type="GO" id="GO:0046872">
    <property type="term" value="F:metal ion binding"/>
    <property type="evidence" value="ECO:0007669"/>
    <property type="project" value="UniProtKB-KW"/>
</dbReference>
<evidence type="ECO:0000256" key="16">
    <source>
        <dbReference type="ARBA" id="ARBA00023125"/>
    </source>
</evidence>
<evidence type="ECO:0000256" key="12">
    <source>
        <dbReference type="ARBA" id="ARBA00022806"/>
    </source>
</evidence>
<dbReference type="GO" id="GO:0016787">
    <property type="term" value="F:hydrolase activity"/>
    <property type="evidence" value="ECO:0007669"/>
    <property type="project" value="UniProtKB-KW"/>
</dbReference>
<evidence type="ECO:0000256" key="5">
    <source>
        <dbReference type="ARBA" id="ARBA00022485"/>
    </source>
</evidence>
<keyword evidence="11" id="KW-0378">Hydrolase</keyword>
<comment type="cofactor">
    <cofactor evidence="1">
        <name>[4Fe-4S] cluster</name>
        <dbReference type="ChEBI" id="CHEBI:49883"/>
    </cofactor>
</comment>
<evidence type="ECO:0000256" key="19">
    <source>
        <dbReference type="ARBA" id="ARBA00023268"/>
    </source>
</evidence>
<evidence type="ECO:0000256" key="10">
    <source>
        <dbReference type="ARBA" id="ARBA00022763"/>
    </source>
</evidence>
<dbReference type="Proteomes" id="UP000467841">
    <property type="component" value="Unassembled WGS sequence"/>
</dbReference>
<keyword evidence="24" id="KW-1185">Reference proteome</keyword>
<dbReference type="CDD" id="cd22318">
    <property type="entry name" value="DNA2_N-like"/>
    <property type="match status" value="1"/>
</dbReference>
<dbReference type="GO" id="GO:0003678">
    <property type="term" value="F:DNA helicase activity"/>
    <property type="evidence" value="ECO:0007669"/>
    <property type="project" value="UniProtKB-EC"/>
</dbReference>
<name>A0A6D2JDZ6_9BRAS</name>
<dbReference type="FunFam" id="3.90.320.10:FF:000001">
    <property type="entry name" value="DNA replication helicase Dna2"/>
    <property type="match status" value="1"/>
</dbReference>
<evidence type="ECO:0000256" key="14">
    <source>
        <dbReference type="ARBA" id="ARBA00023004"/>
    </source>
</evidence>
<dbReference type="GO" id="GO:0006281">
    <property type="term" value="P:DNA repair"/>
    <property type="evidence" value="ECO:0007669"/>
    <property type="project" value="UniProtKB-KW"/>
</dbReference>
<dbReference type="InterPro" id="IPR014808">
    <property type="entry name" value="DNA_replication_fac_Dna2_N"/>
</dbReference>
<evidence type="ECO:0000256" key="8">
    <source>
        <dbReference type="ARBA" id="ARBA00022723"/>
    </source>
</evidence>
<dbReference type="GO" id="GO:0005524">
    <property type="term" value="F:ATP binding"/>
    <property type="evidence" value="ECO:0007669"/>
    <property type="project" value="UniProtKB-KW"/>
</dbReference>
<accession>A0A6D2JDZ6</accession>
<keyword evidence="13" id="KW-0067">ATP-binding</keyword>
<evidence type="ECO:0000256" key="3">
    <source>
        <dbReference type="ARBA" id="ARBA00007913"/>
    </source>
</evidence>
<evidence type="ECO:0000256" key="18">
    <source>
        <dbReference type="ARBA" id="ARBA00023242"/>
    </source>
</evidence>
<evidence type="ECO:0000313" key="24">
    <source>
        <dbReference type="Proteomes" id="UP000467841"/>
    </source>
</evidence>
<keyword evidence="15" id="KW-0411">Iron-sulfur</keyword>
<keyword evidence="9" id="KW-0547">Nucleotide-binding</keyword>
<dbReference type="PANTHER" id="PTHR36531">
    <property type="entry name" value="CRISPR-ASSOCIATED EXONUCLEASE CAS4"/>
    <property type="match status" value="1"/>
</dbReference>
<evidence type="ECO:0000256" key="9">
    <source>
        <dbReference type="ARBA" id="ARBA00022741"/>
    </source>
</evidence>
<comment type="catalytic activity">
    <reaction evidence="20">
        <text>ATP + H2O = ADP + phosphate + H(+)</text>
        <dbReference type="Rhea" id="RHEA:13065"/>
        <dbReference type="ChEBI" id="CHEBI:15377"/>
        <dbReference type="ChEBI" id="CHEBI:15378"/>
        <dbReference type="ChEBI" id="CHEBI:30616"/>
        <dbReference type="ChEBI" id="CHEBI:43474"/>
        <dbReference type="ChEBI" id="CHEBI:456216"/>
        <dbReference type="EC" id="3.6.4.12"/>
    </reaction>
</comment>
<dbReference type="InterPro" id="IPR051827">
    <property type="entry name" value="Cas4_exonuclease"/>
</dbReference>
<evidence type="ECO:0000256" key="6">
    <source>
        <dbReference type="ARBA" id="ARBA00022705"/>
    </source>
</evidence>
<keyword evidence="12" id="KW-0347">Helicase</keyword>
<feature type="domain" description="DNA replication factor Dna2 N-terminal" evidence="22">
    <location>
        <begin position="34"/>
        <end position="236"/>
    </location>
</feature>
<feature type="domain" description="DUF83" evidence="21">
    <location>
        <begin position="237"/>
        <end position="353"/>
    </location>
</feature>
<evidence type="ECO:0000256" key="20">
    <source>
        <dbReference type="ARBA" id="ARBA00047995"/>
    </source>
</evidence>
<dbReference type="Pfam" id="PF01930">
    <property type="entry name" value="Cas_Cas4"/>
    <property type="match status" value="1"/>
</dbReference>
<keyword evidence="16" id="KW-0238">DNA-binding</keyword>
<dbReference type="EC" id="3.6.4.12" evidence="4"/>
<dbReference type="Pfam" id="PF08696">
    <property type="entry name" value="Dna2"/>
    <property type="match status" value="1"/>
</dbReference>
<keyword evidence="10" id="KW-0227">DNA damage</keyword>
<keyword evidence="18" id="KW-0539">Nucleus</keyword>
<protein>
    <recommendedName>
        <fullName evidence="4">DNA helicase</fullName>
        <ecNumber evidence="4">3.6.4.12</ecNumber>
    </recommendedName>
</protein>
<evidence type="ECO:0000313" key="23">
    <source>
        <dbReference type="EMBL" id="CAA7037990.1"/>
    </source>
</evidence>
<dbReference type="InterPro" id="IPR011604">
    <property type="entry name" value="PDDEXK-like_dom_sf"/>
</dbReference>
<evidence type="ECO:0000256" key="11">
    <source>
        <dbReference type="ARBA" id="ARBA00022801"/>
    </source>
</evidence>
<evidence type="ECO:0000256" key="15">
    <source>
        <dbReference type="ARBA" id="ARBA00023014"/>
    </source>
</evidence>
<evidence type="ECO:0000256" key="7">
    <source>
        <dbReference type="ARBA" id="ARBA00022722"/>
    </source>
</evidence>
<gene>
    <name evidence="23" type="ORF">MERR_LOCUS25225</name>
</gene>
<dbReference type="GO" id="GO:0051539">
    <property type="term" value="F:4 iron, 4 sulfur cluster binding"/>
    <property type="evidence" value="ECO:0007669"/>
    <property type="project" value="UniProtKB-KW"/>
</dbReference>
<evidence type="ECO:0000256" key="4">
    <source>
        <dbReference type="ARBA" id="ARBA00012551"/>
    </source>
</evidence>
<keyword evidence="14" id="KW-0408">Iron</keyword>
<evidence type="ECO:0000256" key="1">
    <source>
        <dbReference type="ARBA" id="ARBA00001966"/>
    </source>
</evidence>
<dbReference type="GO" id="GO:0003677">
    <property type="term" value="F:DNA binding"/>
    <property type="evidence" value="ECO:0007669"/>
    <property type="project" value="UniProtKB-KW"/>
</dbReference>
<dbReference type="OrthoDB" id="306218at2759"/>
<reference evidence="23" key="1">
    <citation type="submission" date="2020-01" db="EMBL/GenBank/DDBJ databases">
        <authorList>
            <person name="Mishra B."/>
        </authorList>
    </citation>
    <scope>NUCLEOTIDE SEQUENCE [LARGE SCALE GENOMIC DNA]</scope>
</reference>
<evidence type="ECO:0000259" key="22">
    <source>
        <dbReference type="Pfam" id="PF08696"/>
    </source>
</evidence>
<sequence>MDFMGKPIKVSEKRGLAGSSTVQCPYKVLRLLDEHTGKECALYLWDEWFYSTVSPGDSITVIGDFDEDGKCDVDHQNNFLIVHPDTLLAGTKVASSFSCPRRTVLDERLRSNEHATAALLGTLLHQVFQAGLTQESPSVDGLQEYACIVIKKNIESLYACGVHEGDVKATLFGAIPKMLNWIHRFIYSKDSRMSNVDFGSTIGQKVVKISEVVDIEEMSWAPKYGLKGMIDASVRVKVESDTHTVNEKIMPLEFKSGKAPSGQASMEHCAQVILYTLLMSERYLKPIDNGLLYYLQSDQTQGISVQRSDMVGLIIRRNELANDILVALTTQQLPPMLRNPNMCRYCRHLDVCTIYHKVLAFSIYGVET</sequence>
<evidence type="ECO:0000256" key="2">
    <source>
        <dbReference type="ARBA" id="ARBA00004123"/>
    </source>
</evidence>
<comment type="caution">
    <text evidence="23">The sequence shown here is derived from an EMBL/GenBank/DDBJ whole genome shotgun (WGS) entry which is preliminary data.</text>
</comment>
<keyword evidence="5" id="KW-0004">4Fe-4S</keyword>
<dbReference type="InterPro" id="IPR022765">
    <property type="entry name" value="Dna2/Cas4_DUF83"/>
</dbReference>
<proteinExistence type="inferred from homology"/>
<keyword evidence="8" id="KW-0479">Metal-binding</keyword>
<organism evidence="23 24">
    <name type="scientific">Microthlaspi erraticum</name>
    <dbReference type="NCBI Taxonomy" id="1685480"/>
    <lineage>
        <taxon>Eukaryota</taxon>
        <taxon>Viridiplantae</taxon>
        <taxon>Streptophyta</taxon>
        <taxon>Embryophyta</taxon>
        <taxon>Tracheophyta</taxon>
        <taxon>Spermatophyta</taxon>
        <taxon>Magnoliopsida</taxon>
        <taxon>eudicotyledons</taxon>
        <taxon>Gunneridae</taxon>
        <taxon>Pentapetalae</taxon>
        <taxon>rosids</taxon>
        <taxon>malvids</taxon>
        <taxon>Brassicales</taxon>
        <taxon>Brassicaceae</taxon>
        <taxon>Coluteocarpeae</taxon>
        <taxon>Microthlaspi</taxon>
    </lineage>
</organism>
<dbReference type="GO" id="GO:0005634">
    <property type="term" value="C:nucleus"/>
    <property type="evidence" value="ECO:0007669"/>
    <property type="project" value="UniProtKB-SubCell"/>
</dbReference>
<dbReference type="PANTHER" id="PTHR36531:SF6">
    <property type="entry name" value="DNA REPLICATION ATP-DEPENDENT HELICASE_NUCLEASE DNA2"/>
    <property type="match status" value="1"/>
</dbReference>